<evidence type="ECO:0000256" key="1">
    <source>
        <dbReference type="SAM" id="MobiDB-lite"/>
    </source>
</evidence>
<feature type="compositionally biased region" description="Basic and acidic residues" evidence="1">
    <location>
        <begin position="420"/>
        <end position="437"/>
    </location>
</feature>
<evidence type="ECO:0000313" key="2">
    <source>
        <dbReference type="EMBL" id="USW58223.1"/>
    </source>
</evidence>
<evidence type="ECO:0000313" key="3">
    <source>
        <dbReference type="Proteomes" id="UP001056384"/>
    </source>
</evidence>
<feature type="compositionally biased region" description="Basic and acidic residues" evidence="1">
    <location>
        <begin position="73"/>
        <end position="99"/>
    </location>
</feature>
<feature type="region of interest" description="Disordered" evidence="1">
    <location>
        <begin position="330"/>
        <end position="437"/>
    </location>
</feature>
<proteinExistence type="predicted"/>
<dbReference type="EMBL" id="CP099427">
    <property type="protein sequence ID" value="USW58223.1"/>
    <property type="molecule type" value="Genomic_DNA"/>
</dbReference>
<accession>A0A9Q9B3E7</accession>
<feature type="compositionally biased region" description="Acidic residues" evidence="1">
    <location>
        <begin position="119"/>
        <end position="132"/>
    </location>
</feature>
<feature type="region of interest" description="Disordered" evidence="1">
    <location>
        <begin position="1"/>
        <end position="32"/>
    </location>
</feature>
<keyword evidence="3" id="KW-1185">Reference proteome</keyword>
<feature type="compositionally biased region" description="Polar residues" evidence="1">
    <location>
        <begin position="396"/>
        <end position="411"/>
    </location>
</feature>
<protein>
    <submittedName>
        <fullName evidence="2">Uncharacterized protein</fullName>
    </submittedName>
</protein>
<organism evidence="2 3">
    <name type="scientific">Septoria linicola</name>
    <dbReference type="NCBI Taxonomy" id="215465"/>
    <lineage>
        <taxon>Eukaryota</taxon>
        <taxon>Fungi</taxon>
        <taxon>Dikarya</taxon>
        <taxon>Ascomycota</taxon>
        <taxon>Pezizomycotina</taxon>
        <taxon>Dothideomycetes</taxon>
        <taxon>Dothideomycetidae</taxon>
        <taxon>Mycosphaerellales</taxon>
        <taxon>Mycosphaerellaceae</taxon>
        <taxon>Septoria</taxon>
    </lineage>
</organism>
<reference evidence="2" key="1">
    <citation type="submission" date="2022-06" db="EMBL/GenBank/DDBJ databases">
        <title>Complete genome sequences of two strains of the flax pathogen Septoria linicola.</title>
        <authorList>
            <person name="Lapalu N."/>
            <person name="Simon A."/>
            <person name="Demenou B."/>
            <person name="Paumier D."/>
            <person name="Guillot M.-P."/>
            <person name="Gout L."/>
            <person name="Valade R."/>
        </authorList>
    </citation>
    <scope>NUCLEOTIDE SEQUENCE</scope>
    <source>
        <strain evidence="2">SE15195</strain>
    </source>
</reference>
<feature type="region of interest" description="Disordered" evidence="1">
    <location>
        <begin position="73"/>
        <end position="260"/>
    </location>
</feature>
<feature type="compositionally biased region" description="Basic and acidic residues" evidence="1">
    <location>
        <begin position="200"/>
        <end position="227"/>
    </location>
</feature>
<feature type="compositionally biased region" description="Basic residues" evidence="1">
    <location>
        <begin position="189"/>
        <end position="198"/>
    </location>
</feature>
<feature type="compositionally biased region" description="Acidic residues" evidence="1">
    <location>
        <begin position="148"/>
        <end position="157"/>
    </location>
</feature>
<name>A0A9Q9B3E7_9PEZI</name>
<dbReference type="Proteomes" id="UP001056384">
    <property type="component" value="Chromosome 10"/>
</dbReference>
<sequence length="465" mass="52878">MVRTRHSLPTPQESGDDLPANTESGEVPKWMRDLKIDGKETLKGEKKAARSLGVYTWRGAVYQIDDNTPREWIEAEADRHKKKEQPQKKQDAPARHKSETPASVGQFRNLKQKARTSVEAEEEEEEEEEESEQERSRPSKKKRQMEEGDREEEEEEEAVRLPKKPRKSLNSLKEKPAPPQRHYLFPTLHVKKKKKAQPKPKVDVFKLDPDVGAGERSREPTAHNKNESKKRRPNIDILPRPQQRPAWPAHSPELPEMPKSFTMPITERDKQTLSRIVCTITEPEANRLAATIVEIGKINSRAHQLQARSEGLIAAMTELKEKLLAKKKLDEEKQQQPAPPPPDSPMADQLTPPAEEPPRIISRMPSLSHDVPSERSASSPGSFDIHSLLNPAPNHGPTQPRWNLTSKNLTSLHLPPQPHDIARADKSRRDGETEQERWQRIRREVAILESLPTLLDNLPGASSSM</sequence>
<gene>
    <name evidence="2" type="ORF">Slin15195_G115420</name>
</gene>
<dbReference type="AlphaFoldDB" id="A0A9Q9B3E7"/>